<dbReference type="SUPFAM" id="SSF74982">
    <property type="entry name" value="Small protein B (SmpB)"/>
    <property type="match status" value="1"/>
</dbReference>
<protein>
    <recommendedName>
        <fullName evidence="3">SsrA-binding protein</fullName>
    </recommendedName>
    <alternativeName>
        <fullName evidence="3">Small protein B</fullName>
    </alternativeName>
</protein>
<gene>
    <name evidence="3" type="primary">smpB</name>
    <name evidence="4" type="ORF">A2983_00300</name>
</gene>
<dbReference type="GO" id="GO:0070929">
    <property type="term" value="P:trans-translation"/>
    <property type="evidence" value="ECO:0007669"/>
    <property type="project" value="UniProtKB-UniRule"/>
</dbReference>
<dbReference type="PROSITE" id="PS01317">
    <property type="entry name" value="SSRP"/>
    <property type="match status" value="1"/>
</dbReference>
<dbReference type="PANTHER" id="PTHR30308">
    <property type="entry name" value="TMRNA-BINDING COMPONENT OF TRANS-TRANSLATION TAGGING COMPLEX"/>
    <property type="match status" value="1"/>
</dbReference>
<reference evidence="4 5" key="1">
    <citation type="journal article" date="2016" name="Nat. Commun.">
        <title>Thousands of microbial genomes shed light on interconnected biogeochemical processes in an aquifer system.</title>
        <authorList>
            <person name="Anantharaman K."/>
            <person name="Brown C.T."/>
            <person name="Hug L.A."/>
            <person name="Sharon I."/>
            <person name="Castelle C.J."/>
            <person name="Probst A.J."/>
            <person name="Thomas B.C."/>
            <person name="Singh A."/>
            <person name="Wilkins M.J."/>
            <person name="Karaoz U."/>
            <person name="Brodie E.L."/>
            <person name="Williams K.H."/>
            <person name="Hubbard S.S."/>
            <person name="Banfield J.F."/>
        </authorList>
    </citation>
    <scope>NUCLEOTIDE SEQUENCE [LARGE SCALE GENOMIC DNA]</scope>
</reference>
<comment type="similarity">
    <text evidence="3">Belongs to the SmpB family.</text>
</comment>
<keyword evidence="1 3" id="KW-0963">Cytoplasm</keyword>
<name>A0A1F6N1S9_9BACT</name>
<dbReference type="EMBL" id="MFQH01000022">
    <property type="protein sequence ID" value="OGH77822.1"/>
    <property type="molecule type" value="Genomic_DNA"/>
</dbReference>
<dbReference type="AlphaFoldDB" id="A0A1F6N1S9"/>
<dbReference type="NCBIfam" id="NF003843">
    <property type="entry name" value="PRK05422.1"/>
    <property type="match status" value="1"/>
</dbReference>
<accession>A0A1F6N1S9</accession>
<evidence type="ECO:0000313" key="5">
    <source>
        <dbReference type="Proteomes" id="UP000177040"/>
    </source>
</evidence>
<dbReference type="InterPro" id="IPR000037">
    <property type="entry name" value="SsrA-bd_prot"/>
</dbReference>
<dbReference type="HAMAP" id="MF_00023">
    <property type="entry name" value="SmpB"/>
    <property type="match status" value="1"/>
</dbReference>
<dbReference type="Gene3D" id="2.40.280.10">
    <property type="match status" value="1"/>
</dbReference>
<dbReference type="Pfam" id="PF01668">
    <property type="entry name" value="SmpB"/>
    <property type="match status" value="1"/>
</dbReference>
<keyword evidence="2 3" id="KW-0694">RNA-binding</keyword>
<dbReference type="CDD" id="cd09294">
    <property type="entry name" value="SmpB"/>
    <property type="match status" value="1"/>
</dbReference>
<comment type="caution">
    <text evidence="4">The sequence shown here is derived from an EMBL/GenBank/DDBJ whole genome shotgun (WGS) entry which is preliminary data.</text>
</comment>
<organism evidence="4 5">
    <name type="scientific">Candidatus Magasanikbacteria bacterium RIFCSPLOWO2_01_FULL_40_15</name>
    <dbReference type="NCBI Taxonomy" id="1798686"/>
    <lineage>
        <taxon>Bacteria</taxon>
        <taxon>Candidatus Magasanikiibacteriota</taxon>
    </lineage>
</organism>
<dbReference type="NCBIfam" id="TIGR00086">
    <property type="entry name" value="smpB"/>
    <property type="match status" value="1"/>
</dbReference>
<dbReference type="GO" id="GO:0070930">
    <property type="term" value="P:trans-translation-dependent protein tagging"/>
    <property type="evidence" value="ECO:0007669"/>
    <property type="project" value="TreeGrafter"/>
</dbReference>
<dbReference type="GO" id="GO:0003723">
    <property type="term" value="F:RNA binding"/>
    <property type="evidence" value="ECO:0007669"/>
    <property type="project" value="UniProtKB-UniRule"/>
</dbReference>
<evidence type="ECO:0000256" key="2">
    <source>
        <dbReference type="ARBA" id="ARBA00022884"/>
    </source>
</evidence>
<comment type="subcellular location">
    <subcellularLocation>
        <location evidence="3">Cytoplasm</location>
    </subcellularLocation>
    <text evidence="3">The tmRNA-SmpB complex associates with stalled 70S ribosomes.</text>
</comment>
<proteinExistence type="inferred from homology"/>
<evidence type="ECO:0000313" key="4">
    <source>
        <dbReference type="EMBL" id="OGH77822.1"/>
    </source>
</evidence>
<comment type="function">
    <text evidence="3">Required for rescue of stalled ribosomes mediated by trans-translation. Binds to transfer-messenger RNA (tmRNA), required for stable association of tmRNA with ribosomes. tmRNA and SmpB together mimic tRNA shape, replacing the anticodon stem-loop with SmpB. tmRNA is encoded by the ssrA gene; the 2 termini fold to resemble tRNA(Ala) and it encodes a 'tag peptide', a short internal open reading frame. During trans-translation Ala-aminoacylated tmRNA acts like a tRNA, entering the A-site of stalled ribosomes, displacing the stalled mRNA. The ribosome then switches to translate the ORF on the tmRNA; the nascent peptide is terminated with the 'tag peptide' encoded by the tmRNA and targeted for degradation. The ribosome is freed to recommence translation, which seems to be the essential function of trans-translation.</text>
</comment>
<evidence type="ECO:0000256" key="1">
    <source>
        <dbReference type="ARBA" id="ARBA00022490"/>
    </source>
</evidence>
<dbReference type="PANTHER" id="PTHR30308:SF2">
    <property type="entry name" value="SSRA-BINDING PROTEIN"/>
    <property type="match status" value="1"/>
</dbReference>
<sequence>MPTLAKNRRARFEYEILDTLEAGLVLSGAEVKSIRTGHASLAGAYVTFHGNEPHLTNAHIAPYAFAVKNESYDPTQTRKLLLKKKEIAYLRGKLQEKGLTAIPLSLYTKQRLIKLEIGLARGKKTHDKRASIKKREVDREIQRALSEG</sequence>
<dbReference type="InterPro" id="IPR023620">
    <property type="entry name" value="SmpB"/>
</dbReference>
<dbReference type="InterPro" id="IPR020081">
    <property type="entry name" value="SsrA-bd_prot_CS"/>
</dbReference>
<evidence type="ECO:0000256" key="3">
    <source>
        <dbReference type="HAMAP-Rule" id="MF_00023"/>
    </source>
</evidence>
<dbReference type="GO" id="GO:0005829">
    <property type="term" value="C:cytosol"/>
    <property type="evidence" value="ECO:0007669"/>
    <property type="project" value="TreeGrafter"/>
</dbReference>
<dbReference type="Proteomes" id="UP000177040">
    <property type="component" value="Unassembled WGS sequence"/>
</dbReference>